<name>A0A8E2DIR3_9APHY</name>
<dbReference type="OrthoDB" id="2835132at2759"/>
<gene>
    <name evidence="1" type="ORF">OBBRIDRAFT_178097</name>
</gene>
<reference evidence="1 2" key="1">
    <citation type="submission" date="2016-07" db="EMBL/GenBank/DDBJ databases">
        <title>Draft genome of the white-rot fungus Obba rivulosa 3A-2.</title>
        <authorList>
            <consortium name="DOE Joint Genome Institute"/>
            <person name="Miettinen O."/>
            <person name="Riley R."/>
            <person name="Acob R."/>
            <person name="Barry K."/>
            <person name="Cullen D."/>
            <person name="De Vries R."/>
            <person name="Hainaut M."/>
            <person name="Hatakka A."/>
            <person name="Henrissat B."/>
            <person name="Hilden K."/>
            <person name="Kuo R."/>
            <person name="Labutti K."/>
            <person name="Lipzen A."/>
            <person name="Makela M.R."/>
            <person name="Sandor L."/>
            <person name="Spatafora J.W."/>
            <person name="Grigoriev I.V."/>
            <person name="Hibbett D.S."/>
        </authorList>
    </citation>
    <scope>NUCLEOTIDE SEQUENCE [LARGE SCALE GENOMIC DNA]</scope>
    <source>
        <strain evidence="1 2">3A-2</strain>
    </source>
</reference>
<dbReference type="Proteomes" id="UP000250043">
    <property type="component" value="Unassembled WGS sequence"/>
</dbReference>
<evidence type="ECO:0000313" key="1">
    <source>
        <dbReference type="EMBL" id="OCH87114.1"/>
    </source>
</evidence>
<sequence>MERATPREKLPPELTDMVIDQFYLSDESDGDMVRALRTCSLVCRAWLPRCRAMLFRSIAADDAFMEPLERLLRDSPHLGQYVKELELIMSKNKHVALLYSIAGHLGAVVKFGLTWRAPSPPRVRSLSSIGHVSTLCLDGNISSLLELVEYFEAFPKSNNITIDLNFTNALMDDNAALHTLADALCKLHPERIQVADSTAVLLTACLRLRPDTGVREIDCVPLEDGRWGCLDELLPAAASSMQTFGFAITAGWDSPKDVVEDLYKLNATLRTCSELRRLSFYIHTAHIGFIAELFSHLIESQVRSVEVVVDFEVNPIPLLDIKYIAQALDNKRSFPILRDIRILVRGYPDVDRWRLIAILQGLRSTFFSAMEARGISVLLEHEI</sequence>
<organism evidence="1 2">
    <name type="scientific">Obba rivulosa</name>
    <dbReference type="NCBI Taxonomy" id="1052685"/>
    <lineage>
        <taxon>Eukaryota</taxon>
        <taxon>Fungi</taxon>
        <taxon>Dikarya</taxon>
        <taxon>Basidiomycota</taxon>
        <taxon>Agaricomycotina</taxon>
        <taxon>Agaricomycetes</taxon>
        <taxon>Polyporales</taxon>
        <taxon>Gelatoporiaceae</taxon>
        <taxon>Obba</taxon>
    </lineage>
</organism>
<evidence type="ECO:0000313" key="2">
    <source>
        <dbReference type="Proteomes" id="UP000250043"/>
    </source>
</evidence>
<dbReference type="EMBL" id="KV722498">
    <property type="protein sequence ID" value="OCH87114.1"/>
    <property type="molecule type" value="Genomic_DNA"/>
</dbReference>
<dbReference type="AlphaFoldDB" id="A0A8E2DIR3"/>
<protein>
    <recommendedName>
        <fullName evidence="3">F-box domain-containing protein</fullName>
    </recommendedName>
</protein>
<evidence type="ECO:0008006" key="3">
    <source>
        <dbReference type="Google" id="ProtNLM"/>
    </source>
</evidence>
<proteinExistence type="predicted"/>
<accession>A0A8E2DIR3</accession>
<keyword evidence="2" id="KW-1185">Reference proteome</keyword>